<feature type="transmembrane region" description="Helical" evidence="2">
    <location>
        <begin position="12"/>
        <end position="30"/>
    </location>
</feature>
<feature type="region of interest" description="Disordered" evidence="1">
    <location>
        <begin position="157"/>
        <end position="188"/>
    </location>
</feature>
<gene>
    <name evidence="3" type="ORF">K505DRAFT_372571</name>
</gene>
<dbReference type="PANTHER" id="PTHR39142:SF1">
    <property type="entry name" value="AEL197CP"/>
    <property type="match status" value="1"/>
</dbReference>
<name>A0A6A6XNW9_9PLEO</name>
<dbReference type="GO" id="GO:0005262">
    <property type="term" value="F:calcium channel activity"/>
    <property type="evidence" value="ECO:0007669"/>
    <property type="project" value="InterPro"/>
</dbReference>
<keyword evidence="2" id="KW-1133">Transmembrane helix</keyword>
<evidence type="ECO:0000313" key="3">
    <source>
        <dbReference type="EMBL" id="KAF2797257.1"/>
    </source>
</evidence>
<reference evidence="3" key="1">
    <citation type="journal article" date="2020" name="Stud. Mycol.">
        <title>101 Dothideomycetes genomes: a test case for predicting lifestyles and emergence of pathogens.</title>
        <authorList>
            <person name="Haridas S."/>
            <person name="Albert R."/>
            <person name="Binder M."/>
            <person name="Bloem J."/>
            <person name="Labutti K."/>
            <person name="Salamov A."/>
            <person name="Andreopoulos B."/>
            <person name="Baker S."/>
            <person name="Barry K."/>
            <person name="Bills G."/>
            <person name="Bluhm B."/>
            <person name="Cannon C."/>
            <person name="Castanera R."/>
            <person name="Culley D."/>
            <person name="Daum C."/>
            <person name="Ezra D."/>
            <person name="Gonzalez J."/>
            <person name="Henrissat B."/>
            <person name="Kuo A."/>
            <person name="Liang C."/>
            <person name="Lipzen A."/>
            <person name="Lutzoni F."/>
            <person name="Magnuson J."/>
            <person name="Mondo S."/>
            <person name="Nolan M."/>
            <person name="Ohm R."/>
            <person name="Pangilinan J."/>
            <person name="Park H.-J."/>
            <person name="Ramirez L."/>
            <person name="Alfaro M."/>
            <person name="Sun H."/>
            <person name="Tritt A."/>
            <person name="Yoshinaga Y."/>
            <person name="Zwiers L.-H."/>
            <person name="Turgeon B."/>
            <person name="Goodwin S."/>
            <person name="Spatafora J."/>
            <person name="Crous P."/>
            <person name="Grigoriev I."/>
        </authorList>
    </citation>
    <scope>NUCLEOTIDE SEQUENCE</scope>
    <source>
        <strain evidence="3">CBS 109.77</strain>
    </source>
</reference>
<dbReference type="InterPro" id="IPR024338">
    <property type="entry name" value="MID1/Yam8"/>
</dbReference>
<evidence type="ECO:0000313" key="4">
    <source>
        <dbReference type="Proteomes" id="UP000799757"/>
    </source>
</evidence>
<keyword evidence="2" id="KW-0812">Transmembrane</keyword>
<dbReference type="AlphaFoldDB" id="A0A6A6XNW9"/>
<dbReference type="Pfam" id="PF12929">
    <property type="entry name" value="Mid1"/>
    <property type="match status" value="1"/>
</dbReference>
<sequence length="671" mass="74028">MQLPKLTPLQSRLLASLIATCILVVIWIEFQPKYFVYAAELPSVLEDGAHGQFGQAIPPDDANIPIIERIREDQSRGEEAQGSSGYSPILEADRGEEETPQDMGYSPDFAYFDRSLIGRAPQSVVVLTNNVKKEEDSNPGTTRNFVLEKSQLRARRAGDISERGVGGEVDGDHEDEVEGERLEKRQSGTQVWISANTCRQPLPNTPIITEQDSPQLTLWISNSTRNQKPGPSSTNDLAIAPVKFQGGYANFTLHTTSDIFIGVSAPLLTDGWAGSWHFEVAASVDGYYHSYHEDETFLFMVDTDSESALFITPNITANNDTASIDKWKNMDPFPFIMYTQSNNDWGPMTGMERSFCALQVSMTQETNTTVVSSITTKFGEWPINSAKGQFHVQGLKNGTAYQGFLAINGTAQGLEIAGKGIVRNGGQVWRQFNWTTKAEDSCQVVFGLGFCSDVAYAVPSSSQYNFDSLVALYDKQAEEYYQNFTNSLDQVACDTTGTAQYSLARTCDDCRTDYKTWLCSVLMPRCEDFSATDPWLQPRNIAVPFPNGTLAYPQNNTAVFNTTIRNRFAFAQSRNSMIDTVIKPGPYKEMLPCEDLCFDIVRSCPAQLGFSCPNEPARSLTYGKRREDVLTCSFPGAVVDLNVMKGGAAGRVVEVALVAAVTAIVGGFLWI</sequence>
<keyword evidence="4" id="KW-1185">Reference proteome</keyword>
<keyword evidence="2" id="KW-0472">Membrane</keyword>
<protein>
    <recommendedName>
        <fullName evidence="5">Calcium channel subunit Mid1</fullName>
    </recommendedName>
</protein>
<dbReference type="Proteomes" id="UP000799757">
    <property type="component" value="Unassembled WGS sequence"/>
</dbReference>
<evidence type="ECO:0000256" key="1">
    <source>
        <dbReference type="SAM" id="MobiDB-lite"/>
    </source>
</evidence>
<evidence type="ECO:0000256" key="2">
    <source>
        <dbReference type="SAM" id="Phobius"/>
    </source>
</evidence>
<feature type="compositionally biased region" description="Acidic residues" evidence="1">
    <location>
        <begin position="169"/>
        <end position="178"/>
    </location>
</feature>
<accession>A0A6A6XNW9</accession>
<feature type="transmembrane region" description="Helical" evidence="2">
    <location>
        <begin position="652"/>
        <end position="670"/>
    </location>
</feature>
<proteinExistence type="predicted"/>
<dbReference type="EMBL" id="MU001810">
    <property type="protein sequence ID" value="KAF2797257.1"/>
    <property type="molecule type" value="Genomic_DNA"/>
</dbReference>
<evidence type="ECO:0008006" key="5">
    <source>
        <dbReference type="Google" id="ProtNLM"/>
    </source>
</evidence>
<dbReference type="GO" id="GO:0098703">
    <property type="term" value="P:calcium ion import across plasma membrane"/>
    <property type="evidence" value="ECO:0007669"/>
    <property type="project" value="InterPro"/>
</dbReference>
<organism evidence="3 4">
    <name type="scientific">Melanomma pulvis-pyrius CBS 109.77</name>
    <dbReference type="NCBI Taxonomy" id="1314802"/>
    <lineage>
        <taxon>Eukaryota</taxon>
        <taxon>Fungi</taxon>
        <taxon>Dikarya</taxon>
        <taxon>Ascomycota</taxon>
        <taxon>Pezizomycotina</taxon>
        <taxon>Dothideomycetes</taxon>
        <taxon>Pleosporomycetidae</taxon>
        <taxon>Pleosporales</taxon>
        <taxon>Melanommataceae</taxon>
        <taxon>Melanomma</taxon>
    </lineage>
</organism>
<dbReference type="OrthoDB" id="5405745at2759"/>
<dbReference type="PANTHER" id="PTHR39142">
    <property type="entry name" value="MID1P"/>
    <property type="match status" value="1"/>
</dbReference>